<dbReference type="InterPro" id="IPR043136">
    <property type="entry name" value="B30.2/SPRY_sf"/>
</dbReference>
<dbReference type="InterPro" id="IPR003100">
    <property type="entry name" value="PAZ_dom"/>
</dbReference>
<dbReference type="InterPro" id="IPR001870">
    <property type="entry name" value="B30.2/SPRY"/>
</dbReference>
<dbReference type="PANTHER" id="PTHR22891">
    <property type="entry name" value="EUKARYOTIC TRANSLATION INITIATION FACTOR 2C"/>
    <property type="match status" value="1"/>
</dbReference>
<evidence type="ECO:0000256" key="1">
    <source>
        <dbReference type="SAM" id="Coils"/>
    </source>
</evidence>
<protein>
    <recommendedName>
        <fullName evidence="7">SPRY domain-containing protein</fullName>
    </recommendedName>
</protein>
<keyword evidence="6" id="KW-1185">Reference proteome</keyword>
<dbReference type="Pfam" id="PF00622">
    <property type="entry name" value="SPRY"/>
    <property type="match status" value="1"/>
</dbReference>
<evidence type="ECO:0000313" key="5">
    <source>
        <dbReference type="EMBL" id="KAL3123868.1"/>
    </source>
</evidence>
<feature type="coiled-coil region" evidence="1">
    <location>
        <begin position="673"/>
        <end position="700"/>
    </location>
</feature>
<feature type="region of interest" description="Disordered" evidence="2">
    <location>
        <begin position="1"/>
        <end position="104"/>
    </location>
</feature>
<dbReference type="InterPro" id="IPR041661">
    <property type="entry name" value="ZN622/Rei1/Reh1_Znf-C2H2"/>
</dbReference>
<keyword evidence="1" id="KW-0175">Coiled coil</keyword>
<dbReference type="CDD" id="cd02846">
    <property type="entry name" value="PAZ_argonaute_like"/>
    <property type="match status" value="1"/>
</dbReference>
<proteinExistence type="predicted"/>
<dbReference type="AlphaFoldDB" id="A0ABD2M979"/>
<dbReference type="Gene3D" id="2.60.120.920">
    <property type="match status" value="1"/>
</dbReference>
<dbReference type="PROSITE" id="PS50188">
    <property type="entry name" value="B302_SPRY"/>
    <property type="match status" value="1"/>
</dbReference>
<dbReference type="SUPFAM" id="SSF101690">
    <property type="entry name" value="PAZ domain"/>
    <property type="match status" value="1"/>
</dbReference>
<evidence type="ECO:0008006" key="7">
    <source>
        <dbReference type="Google" id="ProtNLM"/>
    </source>
</evidence>
<dbReference type="PROSITE" id="PS50821">
    <property type="entry name" value="PAZ"/>
    <property type="match status" value="1"/>
</dbReference>
<feature type="domain" description="B30.2/SPRY" evidence="3">
    <location>
        <begin position="688"/>
        <end position="879"/>
    </location>
</feature>
<sequence length="885" mass="99200">MSGHGGGQRRDGGGGGAPRAYGGGGDGGGGGAPRGFGGRGGGGGDGRPQSQDSARRERSSPDGGGGDYYPPEQQQCGGPSPMRAERGNIGEFAPPPASPATQVHKRQSVCSIWTINVAKGSKAYFYDVDIERMPVKKRNGEMDKGKSLVRGMDDGQRALNRNLCFELLTVAYKKTNRFGMDGNNQLVYDNKAKLFTSCPIKDVNIEVTRRDVNEYVQTYCCGDMPNVRFRISITRNQTVPELSLDDFEQYRSGESVFCEDRSIRTFFEMALSQFALNCGQFVKIGAGKLFEIDDARNSNLFREKVANGMILRAGIVKGVGVISNDDRTPKAAVMLDTKVAAFFESKNLVDTVMEILPQRRNGGRPSMRDFSAKDWSVVETVIKDVRVELNYRRTRTFELGNLTDRPISELTIDMDSDNGRPPERLSMPAFFLRKYNIELQYVDLPGIMPNDTVPPGRKVEVFPLELLEVMEDQRVVREKTDPVLMDQLLNFNSMKPDERMRRVWDRARALGLFDDQNHVLKAFGISVDQKSNRIMIGVRALSELRFSRNRVLRPDAQKNSDQVSEAMHKVTTQHVTLEKANSEIPPNECLFCGHKSDIWKANLVRMIGQHDFCFTDSPFGIDVLGLLTCLGFKVGVSLTCVGCQCARFCSLDTLRKHMRDSNHCNICFQSRNEESLQNEVLLLKAKIVEMENEHNKQQLKMLFNNFQNNFWDATACHFQLKITGAKCVSVVFQSAMSGYHTVFAVHPILLKPAYFQDIFYYEISIKNMGNHIFFGFAKKRMSEKKLCTRKGTCACSSDGDVWINGIRMGREQKIDSYGTGDVVGCGVNLATQQIFFTKNGHKNFSTNIPEDIVDVPLFPCVSLCNDDDRIMANFGHKFLFNLDDL</sequence>
<reference evidence="5 6" key="1">
    <citation type="submission" date="2024-10" db="EMBL/GenBank/DDBJ databases">
        <authorList>
            <person name="Kim D."/>
        </authorList>
    </citation>
    <scope>NUCLEOTIDE SEQUENCE [LARGE SCALE GENOMIC DNA]</scope>
    <source>
        <strain evidence="5">BH-2024</strain>
    </source>
</reference>
<dbReference type="Proteomes" id="UP001620626">
    <property type="component" value="Unassembled WGS sequence"/>
</dbReference>
<evidence type="ECO:0000313" key="6">
    <source>
        <dbReference type="Proteomes" id="UP001620626"/>
    </source>
</evidence>
<dbReference type="Pfam" id="PF02170">
    <property type="entry name" value="PAZ"/>
    <property type="match status" value="1"/>
</dbReference>
<dbReference type="CDD" id="cd12885">
    <property type="entry name" value="SPRY_RanBP_like"/>
    <property type="match status" value="1"/>
</dbReference>
<evidence type="ECO:0000259" key="3">
    <source>
        <dbReference type="PROSITE" id="PS50188"/>
    </source>
</evidence>
<gene>
    <name evidence="5" type="ORF">niasHT_000025</name>
</gene>
<evidence type="ECO:0000256" key="2">
    <source>
        <dbReference type="SAM" id="MobiDB-lite"/>
    </source>
</evidence>
<accession>A0ABD2M979</accession>
<feature type="compositionally biased region" description="Gly residues" evidence="2">
    <location>
        <begin position="13"/>
        <end position="46"/>
    </location>
</feature>
<dbReference type="InterPro" id="IPR003877">
    <property type="entry name" value="SPRY_dom"/>
</dbReference>
<comment type="caution">
    <text evidence="5">The sequence shown here is derived from an EMBL/GenBank/DDBJ whole genome shotgun (WGS) entry which is preliminary data.</text>
</comment>
<organism evidence="5 6">
    <name type="scientific">Heterodera trifolii</name>
    <dbReference type="NCBI Taxonomy" id="157864"/>
    <lineage>
        <taxon>Eukaryota</taxon>
        <taxon>Metazoa</taxon>
        <taxon>Ecdysozoa</taxon>
        <taxon>Nematoda</taxon>
        <taxon>Chromadorea</taxon>
        <taxon>Rhabditida</taxon>
        <taxon>Tylenchina</taxon>
        <taxon>Tylenchomorpha</taxon>
        <taxon>Tylenchoidea</taxon>
        <taxon>Heteroderidae</taxon>
        <taxon>Heteroderinae</taxon>
        <taxon>Heterodera</taxon>
    </lineage>
</organism>
<name>A0ABD2M979_9BILA</name>
<dbReference type="SMART" id="SM00449">
    <property type="entry name" value="SPRY"/>
    <property type="match status" value="1"/>
</dbReference>
<dbReference type="Gene3D" id="2.170.260.10">
    <property type="entry name" value="paz domain"/>
    <property type="match status" value="1"/>
</dbReference>
<feature type="domain" description="PAZ" evidence="4">
    <location>
        <begin position="351"/>
        <end position="471"/>
    </location>
</feature>
<dbReference type="InterPro" id="IPR044736">
    <property type="entry name" value="Gid1/RanBPM/SPLA_SPRY"/>
</dbReference>
<dbReference type="EMBL" id="JBICBT010000084">
    <property type="protein sequence ID" value="KAL3123868.1"/>
    <property type="molecule type" value="Genomic_DNA"/>
</dbReference>
<dbReference type="SUPFAM" id="SSF49899">
    <property type="entry name" value="Concanavalin A-like lectins/glucanases"/>
    <property type="match status" value="1"/>
</dbReference>
<dbReference type="InterPro" id="IPR036085">
    <property type="entry name" value="PAZ_dom_sf"/>
</dbReference>
<dbReference type="InterPro" id="IPR013320">
    <property type="entry name" value="ConA-like_dom_sf"/>
</dbReference>
<dbReference type="Pfam" id="PF12756">
    <property type="entry name" value="zf-C2H2_2"/>
    <property type="match status" value="1"/>
</dbReference>
<evidence type="ECO:0000259" key="4">
    <source>
        <dbReference type="PROSITE" id="PS50821"/>
    </source>
</evidence>